<name>A0A0B7C178_9EUPU</name>
<organism evidence="1">
    <name type="scientific">Arion vulgaris</name>
    <dbReference type="NCBI Taxonomy" id="1028688"/>
    <lineage>
        <taxon>Eukaryota</taxon>
        <taxon>Metazoa</taxon>
        <taxon>Spiralia</taxon>
        <taxon>Lophotrochozoa</taxon>
        <taxon>Mollusca</taxon>
        <taxon>Gastropoda</taxon>
        <taxon>Heterobranchia</taxon>
        <taxon>Euthyneura</taxon>
        <taxon>Panpulmonata</taxon>
        <taxon>Eupulmonata</taxon>
        <taxon>Stylommatophora</taxon>
        <taxon>Helicina</taxon>
        <taxon>Arionoidea</taxon>
        <taxon>Arionidae</taxon>
        <taxon>Arion</taxon>
    </lineage>
</organism>
<gene>
    <name evidence="1" type="primary">ORF220024</name>
</gene>
<dbReference type="AlphaFoldDB" id="A0A0B7C178"/>
<reference evidence="1" key="1">
    <citation type="submission" date="2014-12" db="EMBL/GenBank/DDBJ databases">
        <title>Insight into the proteome of Arion vulgaris.</title>
        <authorList>
            <person name="Aradska J."/>
            <person name="Bulat T."/>
            <person name="Smidak R."/>
            <person name="Sarate P."/>
            <person name="Gangsoo J."/>
            <person name="Sialana F."/>
            <person name="Bilban M."/>
            <person name="Lubec G."/>
        </authorList>
    </citation>
    <scope>NUCLEOTIDE SEQUENCE</scope>
    <source>
        <tissue evidence="1">Skin</tissue>
    </source>
</reference>
<feature type="non-terminal residue" evidence="1">
    <location>
        <position position="82"/>
    </location>
</feature>
<protein>
    <submittedName>
        <fullName evidence="1">Uncharacterized protein</fullName>
    </submittedName>
</protein>
<feature type="non-terminal residue" evidence="1">
    <location>
        <position position="1"/>
    </location>
</feature>
<accession>A0A0B7C178</accession>
<sequence length="82" mass="8957">APLSSSGGSSSGQKHANMDYNTRYCDTKTVNTASQSQSSHQEGLRSMKMDFCNNNKCDEGRSSSMDNVDTYFICDFNQAGNP</sequence>
<evidence type="ECO:0000313" key="1">
    <source>
        <dbReference type="EMBL" id="CEK98943.1"/>
    </source>
</evidence>
<proteinExistence type="predicted"/>
<dbReference type="EMBL" id="HACG01052072">
    <property type="protein sequence ID" value="CEK98943.1"/>
    <property type="molecule type" value="Transcribed_RNA"/>
</dbReference>